<dbReference type="Proteomes" id="UP000293589">
    <property type="component" value="Chromosome"/>
</dbReference>
<evidence type="ECO:0000313" key="1">
    <source>
        <dbReference type="EMBL" id="QAY33777.1"/>
    </source>
</evidence>
<accession>A0A4P6DWV5</accession>
<proteinExistence type="predicted"/>
<protein>
    <submittedName>
        <fullName evidence="1">Uncharacterized protein</fullName>
    </submittedName>
</protein>
<dbReference type="EMBL" id="CP035464">
    <property type="protein sequence ID" value="QAY33777.1"/>
    <property type="molecule type" value="Genomic_DNA"/>
</dbReference>
<dbReference type="AlphaFoldDB" id="A0A4P6DWV5"/>
<dbReference type="KEGG" id="bgx:ESN35_02055"/>
<sequence>MRHCINDHNGQVPLWVLANDLSLGQIVWLFQISAPQVRLLNNNCFW</sequence>
<organism evidence="1 2">
    <name type="scientific">Bifidobacterium pullorum subsp. gallinarum</name>
    <dbReference type="NCBI Taxonomy" id="78344"/>
    <lineage>
        <taxon>Bacteria</taxon>
        <taxon>Bacillati</taxon>
        <taxon>Actinomycetota</taxon>
        <taxon>Actinomycetes</taxon>
        <taxon>Bifidobacteriales</taxon>
        <taxon>Bifidobacteriaceae</taxon>
        <taxon>Bifidobacterium</taxon>
    </lineage>
</organism>
<gene>
    <name evidence="1" type="ORF">ESN35_02055</name>
</gene>
<evidence type="ECO:0000313" key="2">
    <source>
        <dbReference type="Proteomes" id="UP000293589"/>
    </source>
</evidence>
<reference evidence="1 2" key="1">
    <citation type="submission" date="2019-01" db="EMBL/GenBank/DDBJ databases">
        <title>Complete genome sequence of Bifidobacterium gallinarum CACC 514.</title>
        <authorList>
            <person name="Jung M."/>
        </authorList>
    </citation>
    <scope>NUCLEOTIDE SEQUENCE [LARGE SCALE GENOMIC DNA]</scope>
    <source>
        <strain evidence="1 2">CACC 514</strain>
    </source>
</reference>
<name>A0A4P6DWV5_9BIFI</name>